<keyword evidence="1" id="KW-0805">Transcription regulation</keyword>
<evidence type="ECO:0000313" key="7">
    <source>
        <dbReference type="Proteomes" id="UP000468928"/>
    </source>
</evidence>
<keyword evidence="3" id="KW-0804">Transcription</keyword>
<protein>
    <submittedName>
        <fullName evidence="5">AraC family transcriptional regulator</fullName>
    </submittedName>
</protein>
<keyword evidence="8" id="KW-1185">Reference proteome</keyword>
<proteinExistence type="predicted"/>
<accession>A0A6P1DB27</accession>
<evidence type="ECO:0000259" key="4">
    <source>
        <dbReference type="PROSITE" id="PS01124"/>
    </source>
</evidence>
<dbReference type="EMBL" id="JAAGUX010000051">
    <property type="protein sequence ID" value="NEW58348.1"/>
    <property type="molecule type" value="Genomic_DNA"/>
</dbReference>
<reference evidence="7 8" key="1">
    <citation type="submission" date="2020-01" db="EMBL/GenBank/DDBJ databases">
        <title>Genetics and antimicrobial susceptibilities of Nocardia species isolated from the soil; a comparison with species isolated from humans.</title>
        <authorList>
            <person name="Carrasco G."/>
            <person name="Monzon S."/>
            <person name="Sansegundo M."/>
            <person name="Garcia E."/>
            <person name="Garrido N."/>
            <person name="Medina M.J."/>
            <person name="Villalon P."/>
            <person name="Ramirez-Arocha A.C."/>
            <person name="Jimenez P."/>
            <person name="Cuesta I."/>
            <person name="Valdezate S."/>
        </authorList>
    </citation>
    <scope>NUCLEOTIDE SEQUENCE [LARGE SCALE GENOMIC DNA]</scope>
    <source>
        <strain evidence="5 7">CNM20110639</strain>
        <strain evidence="6 8">CNM20110649</strain>
    </source>
</reference>
<dbReference type="GO" id="GO:0003700">
    <property type="term" value="F:DNA-binding transcription factor activity"/>
    <property type="evidence" value="ECO:0007669"/>
    <property type="project" value="InterPro"/>
</dbReference>
<dbReference type="RefSeq" id="WP_163827741.1">
    <property type="nucleotide sequence ID" value="NZ_JAAGUX010000051.1"/>
</dbReference>
<dbReference type="GO" id="GO:0043565">
    <property type="term" value="F:sequence-specific DNA binding"/>
    <property type="evidence" value="ECO:0007669"/>
    <property type="project" value="InterPro"/>
</dbReference>
<sequence length="324" mass="34905">MNGREVIVGGPTRSTADVSPRESFEMWASIMSESVVPCSMAPLGDGPFYGELTPTVMSEELSIAVITNSAEIARRNRRHIARTAAPYVVAGLTLSGTSDFACNGQYLRAPAGTMFIVDGELPQEARTTEYRGLMIRVSKQALMRSADLGEDDFPVTTVLEPVAHGALVIDYFRRLVTLPPEALRSTALLNAGVEILGAALALGAGHYPAASAGQVFDRELVVKFLRARLSDPALNTERIAEACGVSRRKLFRVLGNDEGGPMALLRRMRTELACELLISAPDRTVASIASACGFTGDRNFYRVFRGETGMTPAEYRESVLSSPA</sequence>
<dbReference type="PROSITE" id="PS01124">
    <property type="entry name" value="HTH_ARAC_FAMILY_2"/>
    <property type="match status" value="1"/>
</dbReference>
<evidence type="ECO:0000313" key="5">
    <source>
        <dbReference type="EMBL" id="NEW46819.1"/>
    </source>
</evidence>
<keyword evidence="2" id="KW-0238">DNA-binding</keyword>
<comment type="caution">
    <text evidence="5">The sequence shown here is derived from an EMBL/GenBank/DDBJ whole genome shotgun (WGS) entry which is preliminary data.</text>
</comment>
<dbReference type="SUPFAM" id="SSF46689">
    <property type="entry name" value="Homeodomain-like"/>
    <property type="match status" value="1"/>
</dbReference>
<evidence type="ECO:0000313" key="8">
    <source>
        <dbReference type="Proteomes" id="UP000470876"/>
    </source>
</evidence>
<dbReference type="Pfam" id="PF14525">
    <property type="entry name" value="AraC_binding_2"/>
    <property type="match status" value="1"/>
</dbReference>
<gene>
    <name evidence="5" type="ORF">GV789_20535</name>
    <name evidence="6" type="ORF">GV794_22250</name>
</gene>
<dbReference type="PANTHER" id="PTHR46796">
    <property type="entry name" value="HTH-TYPE TRANSCRIPTIONAL ACTIVATOR RHAS-RELATED"/>
    <property type="match status" value="1"/>
</dbReference>
<dbReference type="Proteomes" id="UP000470876">
    <property type="component" value="Unassembled WGS sequence"/>
</dbReference>
<evidence type="ECO:0000256" key="3">
    <source>
        <dbReference type="ARBA" id="ARBA00023163"/>
    </source>
</evidence>
<dbReference type="EMBL" id="JAAGUZ010000061">
    <property type="protein sequence ID" value="NEW46819.1"/>
    <property type="molecule type" value="Genomic_DNA"/>
</dbReference>
<dbReference type="Proteomes" id="UP000468928">
    <property type="component" value="Unassembled WGS sequence"/>
</dbReference>
<dbReference type="SMART" id="SM00342">
    <property type="entry name" value="HTH_ARAC"/>
    <property type="match status" value="1"/>
</dbReference>
<name>A0A6P1DB27_9NOCA</name>
<dbReference type="InterPro" id="IPR035418">
    <property type="entry name" value="AraC-bd_2"/>
</dbReference>
<evidence type="ECO:0000313" key="6">
    <source>
        <dbReference type="EMBL" id="NEW58348.1"/>
    </source>
</evidence>
<dbReference type="AlphaFoldDB" id="A0A6P1DB27"/>
<feature type="domain" description="HTH araC/xylS-type" evidence="4">
    <location>
        <begin position="219"/>
        <end position="318"/>
    </location>
</feature>
<dbReference type="PANTHER" id="PTHR46796:SF6">
    <property type="entry name" value="ARAC SUBFAMILY"/>
    <property type="match status" value="1"/>
</dbReference>
<dbReference type="InterPro" id="IPR050204">
    <property type="entry name" value="AraC_XylS_family_regulators"/>
</dbReference>
<evidence type="ECO:0000256" key="1">
    <source>
        <dbReference type="ARBA" id="ARBA00023015"/>
    </source>
</evidence>
<dbReference type="Pfam" id="PF12833">
    <property type="entry name" value="HTH_18"/>
    <property type="match status" value="1"/>
</dbReference>
<dbReference type="Gene3D" id="1.10.10.60">
    <property type="entry name" value="Homeodomain-like"/>
    <property type="match status" value="1"/>
</dbReference>
<organism evidence="5 7">
    <name type="scientific">Nocardia cyriacigeorgica</name>
    <dbReference type="NCBI Taxonomy" id="135487"/>
    <lineage>
        <taxon>Bacteria</taxon>
        <taxon>Bacillati</taxon>
        <taxon>Actinomycetota</taxon>
        <taxon>Actinomycetes</taxon>
        <taxon>Mycobacteriales</taxon>
        <taxon>Nocardiaceae</taxon>
        <taxon>Nocardia</taxon>
    </lineage>
</organism>
<dbReference type="InterPro" id="IPR009057">
    <property type="entry name" value="Homeodomain-like_sf"/>
</dbReference>
<evidence type="ECO:0000256" key="2">
    <source>
        <dbReference type="ARBA" id="ARBA00023125"/>
    </source>
</evidence>
<dbReference type="InterPro" id="IPR018060">
    <property type="entry name" value="HTH_AraC"/>
</dbReference>